<comment type="caution">
    <text evidence="2">The sequence shown here is derived from an EMBL/GenBank/DDBJ whole genome shotgun (WGS) entry which is preliminary data.</text>
</comment>
<organism evidence="2 3">
    <name type="scientific">Agrobacterium deltaense NCPPB 1641</name>
    <dbReference type="NCBI Taxonomy" id="1183425"/>
    <lineage>
        <taxon>Bacteria</taxon>
        <taxon>Pseudomonadati</taxon>
        <taxon>Pseudomonadota</taxon>
        <taxon>Alphaproteobacteria</taxon>
        <taxon>Hyphomicrobiales</taxon>
        <taxon>Rhizobiaceae</taxon>
        <taxon>Rhizobium/Agrobacterium group</taxon>
        <taxon>Agrobacterium</taxon>
    </lineage>
</organism>
<dbReference type="InterPro" id="IPR007936">
    <property type="entry name" value="VapE-like_dom"/>
</dbReference>
<name>A0A1S7U2B0_9HYPH</name>
<dbReference type="EMBL" id="FCNP01000035">
    <property type="protein sequence ID" value="CVI60969.1"/>
    <property type="molecule type" value="Genomic_DNA"/>
</dbReference>
<proteinExistence type="predicted"/>
<evidence type="ECO:0000313" key="2">
    <source>
        <dbReference type="EMBL" id="CVI60969.1"/>
    </source>
</evidence>
<dbReference type="AlphaFoldDB" id="A0A1S7U2B0"/>
<keyword evidence="3" id="KW-1185">Reference proteome</keyword>
<dbReference type="RefSeq" id="WP_080854642.1">
    <property type="nucleotide sequence ID" value="NZ_LT009776.1"/>
</dbReference>
<dbReference type="Pfam" id="PF05272">
    <property type="entry name" value="VapE-like_dom"/>
    <property type="match status" value="1"/>
</dbReference>
<protein>
    <recommendedName>
        <fullName evidence="1">Virulence-associated protein E-like domain-containing protein</fullName>
    </recommendedName>
</protein>
<reference evidence="2" key="1">
    <citation type="submission" date="2016-01" db="EMBL/GenBank/DDBJ databases">
        <authorList>
            <person name="Regsiter A."/>
            <person name="william w."/>
        </authorList>
    </citation>
    <scope>NUCLEOTIDE SEQUENCE</scope>
    <source>
        <strain evidence="2">NCPPB 1641</strain>
    </source>
</reference>
<sequence>MTNNFTVVPGQTPLPPAHQIVAAAPIINADWLIDKYNTECADETYHWIQFVVDNGIDLSPAFKPVRDHIRKTEKLSIERCRGMIKFAVKYGSCPHSDMEKVELVLARNNVKINFDRTCSGAINGKQIYDTEGMTTILSDYIDTYDIDITYNETTRAIDNYLGAIPSRLLADVAKTIAYDKTVDAAKHWQIVAKQFDQSKQSSEFTVAILKKFIWQVKRKINNIDVTHHMMPVIFGAQGTGKSVFIKEHFYTPFLGMVNETDFAQLTEVRNADQWTFPIHHFDEMAFASGSDVETIKTRITSKTIAYRPMNSNRQKLTPNNATMLGLTNAYNLSSLIRDESGNRRFVPLYFSSVPGANRQADMDELDTVVLWQSVDERADDPSKPFWGEVAELQKDHRHLGAYDQYLEDWKDDNVDGKKVSLNEMWIDFNDWYKASNIGKAFKAYNKKISSDILKTLLRILAALNGKFKSRRTSKRWYIPQQR</sequence>
<gene>
    <name evidence="2" type="ORF">AGR7A_Lc140040</name>
</gene>
<accession>A0A1S7U2B0</accession>
<dbReference type="Proteomes" id="UP000192140">
    <property type="component" value="Unassembled WGS sequence"/>
</dbReference>
<evidence type="ECO:0000313" key="3">
    <source>
        <dbReference type="Proteomes" id="UP000192140"/>
    </source>
</evidence>
<evidence type="ECO:0000259" key="1">
    <source>
        <dbReference type="Pfam" id="PF05272"/>
    </source>
</evidence>
<feature type="domain" description="Virulence-associated protein E-like" evidence="1">
    <location>
        <begin position="200"/>
        <end position="365"/>
    </location>
</feature>